<keyword evidence="3 6" id="KW-0812">Transmembrane</keyword>
<dbReference type="PRINTS" id="PR00259">
    <property type="entry name" value="TMFOUR"/>
</dbReference>
<keyword evidence="5 6" id="KW-0472">Membrane</keyword>
<evidence type="ECO:0000256" key="4">
    <source>
        <dbReference type="ARBA" id="ARBA00022989"/>
    </source>
</evidence>
<evidence type="ECO:0000256" key="1">
    <source>
        <dbReference type="ARBA" id="ARBA00004141"/>
    </source>
</evidence>
<dbReference type="Proteomes" id="UP000596742">
    <property type="component" value="Unassembled WGS sequence"/>
</dbReference>
<evidence type="ECO:0000256" key="5">
    <source>
        <dbReference type="ARBA" id="ARBA00023136"/>
    </source>
</evidence>
<feature type="transmembrane region" description="Helical" evidence="6">
    <location>
        <begin position="91"/>
        <end position="117"/>
    </location>
</feature>
<evidence type="ECO:0000313" key="8">
    <source>
        <dbReference type="Proteomes" id="UP000596742"/>
    </source>
</evidence>
<comment type="subcellular location">
    <subcellularLocation>
        <location evidence="1 6">Membrane</location>
        <topology evidence="1 6">Multi-pass membrane protein</topology>
    </subcellularLocation>
</comment>
<evidence type="ECO:0000256" key="6">
    <source>
        <dbReference type="RuleBase" id="RU361218"/>
    </source>
</evidence>
<feature type="transmembrane region" description="Helical" evidence="6">
    <location>
        <begin position="237"/>
        <end position="260"/>
    </location>
</feature>
<keyword evidence="8" id="KW-1185">Reference proteome</keyword>
<sequence>MNLLGKFGMVFLITINIVFVIFGIALMAAGIAVQAKGGEYLQSYLPLLDNIEIGNTRMGFLLRAVAGMVIATGIFSIVVSLMGIVGACKRLVVLLIIYGVIIIVLLVLEVTVLGVSFQIKQEFQGNLRQKMLQLIQNYEGDFGSILTTAWNFLFLTFQCCGVNQQIQVNDFISTLWWTTPTRGPRVVPTFCCKGATPDSATTAFVQPCTLAVNPATSYVDRGCYDILNQLLDQYTSAFIAICILILIVQIIAAATSFILVSQIRKEDKEMSDKN</sequence>
<organism evidence="7 8">
    <name type="scientific">Mytilus galloprovincialis</name>
    <name type="common">Mediterranean mussel</name>
    <dbReference type="NCBI Taxonomy" id="29158"/>
    <lineage>
        <taxon>Eukaryota</taxon>
        <taxon>Metazoa</taxon>
        <taxon>Spiralia</taxon>
        <taxon>Lophotrochozoa</taxon>
        <taxon>Mollusca</taxon>
        <taxon>Bivalvia</taxon>
        <taxon>Autobranchia</taxon>
        <taxon>Pteriomorphia</taxon>
        <taxon>Mytilida</taxon>
        <taxon>Mytiloidea</taxon>
        <taxon>Mytilidae</taxon>
        <taxon>Mytilinae</taxon>
        <taxon>Mytilus</taxon>
    </lineage>
</organism>
<feature type="transmembrane region" description="Helical" evidence="6">
    <location>
        <begin position="60"/>
        <end position="84"/>
    </location>
</feature>
<dbReference type="GO" id="GO:0016020">
    <property type="term" value="C:membrane"/>
    <property type="evidence" value="ECO:0007669"/>
    <property type="project" value="UniProtKB-SubCell"/>
</dbReference>
<dbReference type="InterPro" id="IPR018499">
    <property type="entry name" value="Tetraspanin/Peripherin"/>
</dbReference>
<dbReference type="Gene3D" id="1.10.1450.10">
    <property type="entry name" value="Tetraspanin"/>
    <property type="match status" value="1"/>
</dbReference>
<comment type="similarity">
    <text evidence="2 6">Belongs to the tetraspanin (TM4SF) family.</text>
</comment>
<dbReference type="OrthoDB" id="6131345at2759"/>
<keyword evidence="4 6" id="KW-1133">Transmembrane helix</keyword>
<dbReference type="Pfam" id="PF00335">
    <property type="entry name" value="Tetraspanin"/>
    <property type="match status" value="1"/>
</dbReference>
<dbReference type="PIRSF" id="PIRSF002419">
    <property type="entry name" value="Tetraspanin"/>
    <property type="match status" value="1"/>
</dbReference>
<dbReference type="SUPFAM" id="SSF48652">
    <property type="entry name" value="Tetraspanin"/>
    <property type="match status" value="1"/>
</dbReference>
<name>A0A8B6EB98_MYTGA</name>
<protein>
    <recommendedName>
        <fullName evidence="6">Tetraspanin</fullName>
    </recommendedName>
</protein>
<reference evidence="7" key="1">
    <citation type="submission" date="2018-11" db="EMBL/GenBank/DDBJ databases">
        <authorList>
            <person name="Alioto T."/>
            <person name="Alioto T."/>
        </authorList>
    </citation>
    <scope>NUCLEOTIDE SEQUENCE</scope>
</reference>
<proteinExistence type="inferred from homology"/>
<dbReference type="AlphaFoldDB" id="A0A8B6EB98"/>
<dbReference type="InterPro" id="IPR008952">
    <property type="entry name" value="Tetraspanin_EC2_sf"/>
</dbReference>
<feature type="transmembrane region" description="Helical" evidence="6">
    <location>
        <begin position="7"/>
        <end position="33"/>
    </location>
</feature>
<comment type="caution">
    <text evidence="7">The sequence shown here is derived from an EMBL/GenBank/DDBJ whole genome shotgun (WGS) entry which is preliminary data.</text>
</comment>
<dbReference type="PANTHER" id="PTHR19282">
    <property type="entry name" value="TETRASPANIN"/>
    <property type="match status" value="1"/>
</dbReference>
<accession>A0A8B6EB98</accession>
<evidence type="ECO:0000313" key="7">
    <source>
        <dbReference type="EMBL" id="VDI31201.1"/>
    </source>
</evidence>
<evidence type="ECO:0000256" key="3">
    <source>
        <dbReference type="ARBA" id="ARBA00022692"/>
    </source>
</evidence>
<dbReference type="PANTHER" id="PTHR19282:SF452">
    <property type="entry name" value="LD03691P"/>
    <property type="match status" value="1"/>
</dbReference>
<gene>
    <name evidence="7" type="ORF">MGAL_10B054487</name>
</gene>
<dbReference type="InterPro" id="IPR000301">
    <property type="entry name" value="Tetraspanin_animals"/>
</dbReference>
<evidence type="ECO:0000256" key="2">
    <source>
        <dbReference type="ARBA" id="ARBA00006840"/>
    </source>
</evidence>
<dbReference type="EMBL" id="UYJE01004767">
    <property type="protein sequence ID" value="VDI31201.1"/>
    <property type="molecule type" value="Genomic_DNA"/>
</dbReference>